<proteinExistence type="predicted"/>
<comment type="caution">
    <text evidence="2">The sequence shown here is derived from an EMBL/GenBank/DDBJ whole genome shotgun (WGS) entry which is preliminary data.</text>
</comment>
<dbReference type="AlphaFoldDB" id="A0A7W1XDS4"/>
<feature type="region of interest" description="Disordered" evidence="1">
    <location>
        <begin position="305"/>
        <end position="362"/>
    </location>
</feature>
<reference evidence="2 3" key="1">
    <citation type="submission" date="2020-07" db="EMBL/GenBank/DDBJ databases">
        <authorList>
            <person name="Feng H."/>
        </authorList>
    </citation>
    <scope>NUCLEOTIDE SEQUENCE [LARGE SCALE GENOMIC DNA]</scope>
    <source>
        <strain evidence="3">s-11</strain>
    </source>
</reference>
<organism evidence="2 3">
    <name type="scientific">Thermoactinomyces daqus</name>
    <dbReference type="NCBI Taxonomy" id="1329516"/>
    <lineage>
        <taxon>Bacteria</taxon>
        <taxon>Bacillati</taxon>
        <taxon>Bacillota</taxon>
        <taxon>Bacilli</taxon>
        <taxon>Bacillales</taxon>
        <taxon>Thermoactinomycetaceae</taxon>
        <taxon>Thermoactinomyces</taxon>
    </lineage>
</organism>
<evidence type="ECO:0000313" key="3">
    <source>
        <dbReference type="Proteomes" id="UP000530514"/>
    </source>
</evidence>
<dbReference type="Proteomes" id="UP000530514">
    <property type="component" value="Unassembled WGS sequence"/>
</dbReference>
<sequence length="416" mass="48234">MTKDNIKSIELNKLIVNLNNPRFHKVKTELEAIENIVKNLGDKLLRLAKDIVDHGLNPIDLPLVTPDPEKEGYYIVEEGNRRITALKLLLNPDVIVHHTKIHSRFKQLHQQINPSDFYIIDCVVIENENEINHWIELKHTGENFGAGTVPWNREQLLRFEKERLGKNKAVLQLIDFLKSIGYESHFKNIYTSNLSRLIDDPDVRDFLGLKLENKILYTNIPLEELLKGLNKIVNDLSSGDINVKDIYYKHDRIEYLQKFDESQTPDKSRVFSTYIPLNELISNQLVNGDNSNLLEQGNLFNLESNPNQSKGIIKPGSNITYTNKNDSDKNKFETTSNNLRKGDPKKNHTQSQNRENDTKKPFPLSFLRKTLIPKDVKMKIDIKRINYIYKELQTLNVDEFPNCLMNPKSPDILSRI</sequence>
<dbReference type="EMBL" id="JACEIP010000071">
    <property type="protein sequence ID" value="MBA4544719.1"/>
    <property type="molecule type" value="Genomic_DNA"/>
</dbReference>
<protein>
    <recommendedName>
        <fullName evidence="4">ParB/Sulfiredoxin domain-containing protein</fullName>
    </recommendedName>
</protein>
<name>A0A7W1XDS4_9BACL</name>
<keyword evidence="3" id="KW-1185">Reference proteome</keyword>
<evidence type="ECO:0008006" key="4">
    <source>
        <dbReference type="Google" id="ProtNLM"/>
    </source>
</evidence>
<evidence type="ECO:0000256" key="1">
    <source>
        <dbReference type="SAM" id="MobiDB-lite"/>
    </source>
</evidence>
<accession>A0A7W1XDS4</accession>
<dbReference type="RefSeq" id="WP_181735479.1">
    <property type="nucleotide sequence ID" value="NZ_JACEIP010000071.1"/>
</dbReference>
<evidence type="ECO:0000313" key="2">
    <source>
        <dbReference type="EMBL" id="MBA4544719.1"/>
    </source>
</evidence>
<gene>
    <name evidence="2" type="ORF">H1164_18080</name>
</gene>